<dbReference type="STRING" id="1802505.A3D01_03695"/>
<accession>A0A1F7Z529</accession>
<gene>
    <name evidence="2" type="ORF">A3D01_03695</name>
</gene>
<dbReference type="Proteomes" id="UP000177169">
    <property type="component" value="Unassembled WGS sequence"/>
</dbReference>
<keyword evidence="1" id="KW-0812">Transmembrane</keyword>
<keyword evidence="1" id="KW-0472">Membrane</keyword>
<feature type="transmembrane region" description="Helical" evidence="1">
    <location>
        <begin position="12"/>
        <end position="31"/>
    </location>
</feature>
<proteinExistence type="predicted"/>
<reference evidence="2 3" key="1">
    <citation type="journal article" date="2016" name="Nat. Commun.">
        <title>Thousands of microbial genomes shed light on interconnected biogeochemical processes in an aquifer system.</title>
        <authorList>
            <person name="Anantharaman K."/>
            <person name="Brown C.T."/>
            <person name="Hug L.A."/>
            <person name="Sharon I."/>
            <person name="Castelle C.J."/>
            <person name="Probst A.J."/>
            <person name="Thomas B.C."/>
            <person name="Singh A."/>
            <person name="Wilkins M.J."/>
            <person name="Karaoz U."/>
            <person name="Brodie E.L."/>
            <person name="Williams K.H."/>
            <person name="Hubbard S.S."/>
            <person name="Banfield J.F."/>
        </authorList>
    </citation>
    <scope>NUCLEOTIDE SEQUENCE [LARGE SCALE GENOMIC DNA]</scope>
</reference>
<protein>
    <submittedName>
        <fullName evidence="2">Uncharacterized protein</fullName>
    </submittedName>
</protein>
<keyword evidence="1" id="KW-1133">Transmembrane helix</keyword>
<organism evidence="2 3">
    <name type="scientific">Candidatus Woesebacteria bacterium RIFCSPHIGHO2_02_FULL_39_13</name>
    <dbReference type="NCBI Taxonomy" id="1802505"/>
    <lineage>
        <taxon>Bacteria</taxon>
        <taxon>Candidatus Woeseibacteriota</taxon>
    </lineage>
</organism>
<evidence type="ECO:0000313" key="3">
    <source>
        <dbReference type="Proteomes" id="UP000177169"/>
    </source>
</evidence>
<evidence type="ECO:0000313" key="2">
    <source>
        <dbReference type="EMBL" id="OGM34008.1"/>
    </source>
</evidence>
<dbReference type="EMBL" id="MGGR01000010">
    <property type="protein sequence ID" value="OGM34008.1"/>
    <property type="molecule type" value="Genomic_DNA"/>
</dbReference>
<comment type="caution">
    <text evidence="2">The sequence shown here is derived from an EMBL/GenBank/DDBJ whole genome shotgun (WGS) entry which is preliminary data.</text>
</comment>
<dbReference type="AlphaFoldDB" id="A0A1F7Z529"/>
<sequence length="78" mass="8930">MSSIDWGKLDKFYLVLTLVLVLMSVLVIMSFRTVFSSYITAYEIDQSALESGSKINKDKLDEAYSWVFNRQSTPLVIN</sequence>
<evidence type="ECO:0000256" key="1">
    <source>
        <dbReference type="SAM" id="Phobius"/>
    </source>
</evidence>
<name>A0A1F7Z529_9BACT</name>